<dbReference type="EMBL" id="JAFDST010000001">
    <property type="protein sequence ID" value="MBP1080245.1"/>
    <property type="molecule type" value="Genomic_DNA"/>
</dbReference>
<protein>
    <submittedName>
        <fullName evidence="1">Uncharacterized protein</fullName>
    </submittedName>
</protein>
<proteinExistence type="predicted"/>
<name>A0ABS4CT98_9BACI</name>
<evidence type="ECO:0000313" key="2">
    <source>
        <dbReference type="Proteomes" id="UP000674416"/>
    </source>
</evidence>
<organism evidence="1 2">
    <name type="scientific">Bacillus capparidis</name>
    <dbReference type="NCBI Taxonomy" id="1840411"/>
    <lineage>
        <taxon>Bacteria</taxon>
        <taxon>Bacillati</taxon>
        <taxon>Bacillota</taxon>
        <taxon>Bacilli</taxon>
        <taxon>Bacillales</taxon>
        <taxon>Bacillaceae</taxon>
        <taxon>Bacillus</taxon>
    </lineage>
</organism>
<sequence length="57" mass="6887">MQLLKYSPEVKLLLLRYSEEKEELLYNSNPFAWPMPKVGPRPPYYVNPRYVKNYPII</sequence>
<gene>
    <name evidence="1" type="ORF">JOC74_000733</name>
</gene>
<comment type="caution">
    <text evidence="1">The sequence shown here is derived from an EMBL/GenBank/DDBJ whole genome shotgun (WGS) entry which is preliminary data.</text>
</comment>
<keyword evidence="2" id="KW-1185">Reference proteome</keyword>
<dbReference type="Proteomes" id="UP000674416">
    <property type="component" value="Unassembled WGS sequence"/>
</dbReference>
<reference evidence="1 2" key="1">
    <citation type="submission" date="2021-01" db="EMBL/GenBank/DDBJ databases">
        <title>Genomic Encyclopedia of Type Strains, Phase IV (KMG-IV): sequencing the most valuable type-strain genomes for metagenomic binning, comparative biology and taxonomic classification.</title>
        <authorList>
            <person name="Goeker M."/>
        </authorList>
    </citation>
    <scope>NUCLEOTIDE SEQUENCE [LARGE SCALE GENOMIC DNA]</scope>
    <source>
        <strain evidence="1 2">DSM 103394</strain>
    </source>
</reference>
<dbReference type="RefSeq" id="WP_192841138.1">
    <property type="nucleotide sequence ID" value="NZ_JAFDST010000001.1"/>
</dbReference>
<evidence type="ECO:0000313" key="1">
    <source>
        <dbReference type="EMBL" id="MBP1080245.1"/>
    </source>
</evidence>
<accession>A0ABS4CT98</accession>